<evidence type="ECO:0000256" key="1">
    <source>
        <dbReference type="ARBA" id="ARBA00008764"/>
    </source>
</evidence>
<sequence length="262" mass="29795">MKNITRVWIGNPYIDGHFNGTAFFIDAHTLVTAKHVILNRDGKAYGDVFLSNTPDGGITPIQSITLCERDIAILKVKKTFKFNKQDIIFTDTLGIGDNVNIVGFYDRDSSQKSYENRVSGYQNYEHTYELQNHLTHGLSGSPVFLEGKISGVIKAINSSKNLTYVIPIEEVCQELKMEKEVQLETKKKSSLSIKEIIFNEIYSLRVPFIIILALMVGVHKLLFVHGYALQDAMLTYIVFAYFFSKVALFIRKKLQRKKDVSL</sequence>
<keyword evidence="5 7" id="KW-0720">Serine protease</keyword>
<gene>
    <name evidence="9" type="ORF">HELGO_WM15454</name>
</gene>
<keyword evidence="8" id="KW-1133">Transmembrane helix</keyword>
<dbReference type="InterPro" id="IPR008256">
    <property type="entry name" value="Peptidase_S1B"/>
</dbReference>
<dbReference type="GO" id="GO:0006508">
    <property type="term" value="P:proteolysis"/>
    <property type="evidence" value="ECO:0007669"/>
    <property type="project" value="UniProtKB-KW"/>
</dbReference>
<keyword evidence="4 7" id="KW-0378">Hydrolase</keyword>
<keyword evidence="8" id="KW-0472">Membrane</keyword>
<reference evidence="9" key="1">
    <citation type="submission" date="2020-01" db="EMBL/GenBank/DDBJ databases">
        <authorList>
            <person name="Meier V. D."/>
            <person name="Meier V D."/>
        </authorList>
    </citation>
    <scope>NUCLEOTIDE SEQUENCE</scope>
    <source>
        <strain evidence="9">HLG_WM_MAG_02</strain>
    </source>
</reference>
<evidence type="ECO:0000256" key="2">
    <source>
        <dbReference type="ARBA" id="ARBA00022670"/>
    </source>
</evidence>
<evidence type="ECO:0000256" key="6">
    <source>
        <dbReference type="PIRSR" id="PIRSR608256-1"/>
    </source>
</evidence>
<dbReference type="Pfam" id="PF13365">
    <property type="entry name" value="Trypsin_2"/>
    <property type="match status" value="1"/>
</dbReference>
<feature type="active site" description="Charge relay system" evidence="6">
    <location>
        <position position="70"/>
    </location>
</feature>
<protein>
    <recommendedName>
        <fullName evidence="7">Serine protease</fullName>
        <ecNumber evidence="7">3.4.21.-</ecNumber>
    </recommendedName>
</protein>
<keyword evidence="3" id="KW-0732">Signal</keyword>
<proteinExistence type="inferred from homology"/>
<evidence type="ECO:0000256" key="3">
    <source>
        <dbReference type="ARBA" id="ARBA00022729"/>
    </source>
</evidence>
<feature type="transmembrane region" description="Helical" evidence="8">
    <location>
        <begin position="233"/>
        <end position="250"/>
    </location>
</feature>
<dbReference type="EC" id="3.4.21.-" evidence="7"/>
<evidence type="ECO:0000256" key="8">
    <source>
        <dbReference type="SAM" id="Phobius"/>
    </source>
</evidence>
<keyword evidence="2 7" id="KW-0645">Protease</keyword>
<accession>A0A6S6SUP6</accession>
<feature type="active site" description="Charge relay system" evidence="6">
    <location>
        <position position="139"/>
    </location>
</feature>
<dbReference type="PRINTS" id="PR00839">
    <property type="entry name" value="V8PROTEASE"/>
</dbReference>
<evidence type="ECO:0000256" key="4">
    <source>
        <dbReference type="ARBA" id="ARBA00022801"/>
    </source>
</evidence>
<feature type="active site" description="Charge relay system" evidence="6">
    <location>
        <position position="35"/>
    </location>
</feature>
<comment type="similarity">
    <text evidence="1 7">Belongs to the peptidase S1B family.</text>
</comment>
<evidence type="ECO:0000256" key="5">
    <source>
        <dbReference type="ARBA" id="ARBA00022825"/>
    </source>
</evidence>
<dbReference type="GO" id="GO:0008236">
    <property type="term" value="F:serine-type peptidase activity"/>
    <property type="evidence" value="ECO:0007669"/>
    <property type="project" value="UniProtKB-KW"/>
</dbReference>
<feature type="transmembrane region" description="Helical" evidence="8">
    <location>
        <begin position="206"/>
        <end position="227"/>
    </location>
</feature>
<dbReference type="InterPro" id="IPR009003">
    <property type="entry name" value="Peptidase_S1_PA"/>
</dbReference>
<dbReference type="EMBL" id="CACVAZ010000073">
    <property type="protein sequence ID" value="CAA6812249.1"/>
    <property type="molecule type" value="Genomic_DNA"/>
</dbReference>
<keyword evidence="8" id="KW-0812">Transmembrane</keyword>
<dbReference type="AlphaFoldDB" id="A0A6S6SUP6"/>
<dbReference type="SUPFAM" id="SSF50494">
    <property type="entry name" value="Trypsin-like serine proteases"/>
    <property type="match status" value="1"/>
</dbReference>
<organism evidence="9">
    <name type="scientific">uncultured Sulfurovum sp</name>
    <dbReference type="NCBI Taxonomy" id="269237"/>
    <lineage>
        <taxon>Bacteria</taxon>
        <taxon>Pseudomonadati</taxon>
        <taxon>Campylobacterota</taxon>
        <taxon>Epsilonproteobacteria</taxon>
        <taxon>Campylobacterales</taxon>
        <taxon>Sulfurovaceae</taxon>
        <taxon>Sulfurovum</taxon>
        <taxon>environmental samples</taxon>
    </lineage>
</organism>
<dbReference type="Gene3D" id="2.40.10.10">
    <property type="entry name" value="Trypsin-like serine proteases"/>
    <property type="match status" value="2"/>
</dbReference>
<dbReference type="InterPro" id="IPR043504">
    <property type="entry name" value="Peptidase_S1_PA_chymotrypsin"/>
</dbReference>
<evidence type="ECO:0000256" key="7">
    <source>
        <dbReference type="RuleBase" id="RU004296"/>
    </source>
</evidence>
<name>A0A6S6SUP6_9BACT</name>
<evidence type="ECO:0000313" key="9">
    <source>
        <dbReference type="EMBL" id="CAA6812249.1"/>
    </source>
</evidence>